<evidence type="ECO:0000313" key="2">
    <source>
        <dbReference type="EMBL" id="SHJ27002.1"/>
    </source>
</evidence>
<dbReference type="OrthoDB" id="176055at2"/>
<dbReference type="RefSeq" id="WP_143183219.1">
    <property type="nucleotide sequence ID" value="NZ_FQYR01000003.1"/>
</dbReference>
<dbReference type="InParanoid" id="A0A1M6HXN8"/>
<evidence type="ECO:0000313" key="3">
    <source>
        <dbReference type="Proteomes" id="UP000184510"/>
    </source>
</evidence>
<proteinExistence type="predicted"/>
<feature type="transmembrane region" description="Helical" evidence="1">
    <location>
        <begin position="344"/>
        <end position="365"/>
    </location>
</feature>
<sequence>MQAYKYLLAFCLMLLPIKFCGAQEILLNERLKNGSEITITSLFSQMPPHGYLPVQVRINNQLSRKNTSWRLTAISSKDRFYRAGSQMTSRFTCSCPAGESRTYDLVIPLVKIFYYSSGYGSSNASLNIRGVDQDGKEVDGYMSSYDYSTGLVAVSQAIERANETKISSPSSYHGGSSSLNTFDPVSMSSDWRAYSGLKAIYLKQEEWDKLSAEVKNAILQWNRTGGELSILTTHPAIALASLDTDTVSGSSATRSFGTVSFPLKSSGDVLPTKELKNIEGLLDSNNSHLDDFDNSFSNLWGLYHMLPEKNSSPTFFIFVLLVFGILVGPVNVFVFARKGQRHKLFFTTPIISTIACSLLIVLIIVQDGTGGKGVRCTIMEICSANENTAYIEQEQIARTGVMFGTEFTLSDSTCITPVATEVNRMARVTTSNEGGSSQYTLSRDDKSLVANGDWFQSRSEIGHYLTEVRPNRGTLNFSLTGASPRVNSSLDFPVQEIMYCDSDGKWWKAEALDSGDTSEMTPIGSPAVIEWINTQKSGISTYMRDKLDVLLTRKGSFIAVTDQGPAIETIDSIDWNSRTIITGAVN</sequence>
<accession>A0A1M6HXN8</accession>
<reference evidence="2 3" key="1">
    <citation type="submission" date="2016-11" db="EMBL/GenBank/DDBJ databases">
        <authorList>
            <person name="Jaros S."/>
            <person name="Januszkiewicz K."/>
            <person name="Wedrychowicz H."/>
        </authorList>
    </citation>
    <scope>NUCLEOTIDE SEQUENCE [LARGE SCALE GENOMIC DNA]</scope>
    <source>
        <strain evidence="2 3">DSM 18772</strain>
    </source>
</reference>
<evidence type="ECO:0000256" key="1">
    <source>
        <dbReference type="SAM" id="Phobius"/>
    </source>
</evidence>
<keyword evidence="1" id="KW-0472">Membrane</keyword>
<dbReference type="EMBL" id="FQYR01000003">
    <property type="protein sequence ID" value="SHJ27002.1"/>
    <property type="molecule type" value="Genomic_DNA"/>
</dbReference>
<keyword evidence="1" id="KW-1133">Transmembrane helix</keyword>
<dbReference type="STRING" id="1123071.SAMN02745181_1611"/>
<name>A0A1M6HXN8_9BACT</name>
<keyword evidence="3" id="KW-1185">Reference proteome</keyword>
<gene>
    <name evidence="2" type="ORF">SAMN02745181_1611</name>
</gene>
<dbReference type="AlphaFoldDB" id="A0A1M6HXN8"/>
<feature type="transmembrane region" description="Helical" evidence="1">
    <location>
        <begin position="315"/>
        <end position="335"/>
    </location>
</feature>
<keyword evidence="1" id="KW-0812">Transmembrane</keyword>
<protein>
    <submittedName>
        <fullName evidence="2">Uncharacterized protein</fullName>
    </submittedName>
</protein>
<dbReference type="Proteomes" id="UP000184510">
    <property type="component" value="Unassembled WGS sequence"/>
</dbReference>
<organism evidence="2 3">
    <name type="scientific">Rubritalea squalenifaciens DSM 18772</name>
    <dbReference type="NCBI Taxonomy" id="1123071"/>
    <lineage>
        <taxon>Bacteria</taxon>
        <taxon>Pseudomonadati</taxon>
        <taxon>Verrucomicrobiota</taxon>
        <taxon>Verrucomicrobiia</taxon>
        <taxon>Verrucomicrobiales</taxon>
        <taxon>Rubritaleaceae</taxon>
        <taxon>Rubritalea</taxon>
    </lineage>
</organism>